<dbReference type="RefSeq" id="WP_071069248.1">
    <property type="nucleotide sequence ID" value="NZ_CP017754.1"/>
</dbReference>
<feature type="domain" description="DUF1330" evidence="1">
    <location>
        <begin position="3"/>
        <end position="94"/>
    </location>
</feature>
<dbReference type="InterPro" id="IPR010753">
    <property type="entry name" value="DUF1330"/>
</dbReference>
<evidence type="ECO:0000259" key="1">
    <source>
        <dbReference type="Pfam" id="PF07045"/>
    </source>
</evidence>
<organism evidence="2 3">
    <name type="scientific">Cupriavidus malaysiensis</name>
    <dbReference type="NCBI Taxonomy" id="367825"/>
    <lineage>
        <taxon>Bacteria</taxon>
        <taxon>Pseudomonadati</taxon>
        <taxon>Pseudomonadota</taxon>
        <taxon>Betaproteobacteria</taxon>
        <taxon>Burkholderiales</taxon>
        <taxon>Burkholderiaceae</taxon>
        <taxon>Cupriavidus</taxon>
    </lineage>
</organism>
<protein>
    <recommendedName>
        <fullName evidence="1">DUF1330 domain-containing protein</fullName>
    </recommendedName>
</protein>
<name>A0ABM6F445_9BURK</name>
<dbReference type="Gene3D" id="3.30.70.100">
    <property type="match status" value="1"/>
</dbReference>
<reference evidence="2 3" key="1">
    <citation type="submission" date="2016-10" db="EMBL/GenBank/DDBJ databases">
        <title>Complete genome sequences of three Cupriavidus strains isolated from various Malaysian environments.</title>
        <authorList>
            <person name="Abdullah A.A.-A."/>
            <person name="Shafie N.A.H."/>
            <person name="Lau N.S."/>
        </authorList>
    </citation>
    <scope>NUCLEOTIDE SEQUENCE [LARGE SCALE GENOMIC DNA]</scope>
    <source>
        <strain evidence="2 3">USMAA1020</strain>
    </source>
</reference>
<proteinExistence type="predicted"/>
<evidence type="ECO:0000313" key="3">
    <source>
        <dbReference type="Proteomes" id="UP000177515"/>
    </source>
</evidence>
<dbReference type="Pfam" id="PF07045">
    <property type="entry name" value="DUF1330"/>
    <property type="match status" value="1"/>
</dbReference>
<gene>
    <name evidence="2" type="ORF">BKK80_09990</name>
</gene>
<dbReference type="Proteomes" id="UP000177515">
    <property type="component" value="Chromosome 1"/>
</dbReference>
<dbReference type="SUPFAM" id="SSF54909">
    <property type="entry name" value="Dimeric alpha+beta barrel"/>
    <property type="match status" value="1"/>
</dbReference>
<dbReference type="InterPro" id="IPR011008">
    <property type="entry name" value="Dimeric_a/b-barrel"/>
</dbReference>
<dbReference type="PANTHER" id="PTHR41521">
    <property type="match status" value="1"/>
</dbReference>
<dbReference type="EMBL" id="CP017754">
    <property type="protein sequence ID" value="AOZ06126.1"/>
    <property type="molecule type" value="Genomic_DNA"/>
</dbReference>
<dbReference type="PANTHER" id="PTHR41521:SF4">
    <property type="entry name" value="BLR0684 PROTEIN"/>
    <property type="match status" value="1"/>
</dbReference>
<evidence type="ECO:0000313" key="2">
    <source>
        <dbReference type="EMBL" id="AOZ06126.1"/>
    </source>
</evidence>
<accession>A0ABM6F445</accession>
<keyword evidence="3" id="KW-1185">Reference proteome</keyword>
<sequence length="97" mass="11260">MPVYLLAQLTFTQRAAYDRYQARFMEVFRRFDGRLLVADEHPLRLEGEWERDKVVMMSFPDEAAARRFSESPEYLEIAKDRKAGADAIVLLLHGLPG</sequence>